<protein>
    <recommendedName>
        <fullName evidence="1">LssY-like C-terminal domain-containing protein</fullName>
    </recommendedName>
</protein>
<organism evidence="2 3">
    <name type="scientific">Sporolactobacillus putidus</name>
    <dbReference type="NCBI Taxonomy" id="492735"/>
    <lineage>
        <taxon>Bacteria</taxon>
        <taxon>Bacillati</taxon>
        <taxon>Bacillota</taxon>
        <taxon>Bacilli</taxon>
        <taxon>Bacillales</taxon>
        <taxon>Sporolactobacillaceae</taxon>
        <taxon>Sporolactobacillus</taxon>
    </lineage>
</organism>
<dbReference type="AlphaFoldDB" id="A0A917RXQ0"/>
<proteinExistence type="predicted"/>
<comment type="caution">
    <text evidence="2">The sequence shown here is derived from an EMBL/GenBank/DDBJ whole genome shotgun (WGS) entry which is preliminary data.</text>
</comment>
<dbReference type="Pfam" id="PF14067">
    <property type="entry name" value="LssY_C"/>
    <property type="match status" value="1"/>
</dbReference>
<evidence type="ECO:0000313" key="2">
    <source>
        <dbReference type="EMBL" id="GGL43559.1"/>
    </source>
</evidence>
<sequence>MIIGSQSEITDAFIKAGWVIPDPITPETSARISFDSLAQLPYPTAPVSSLYLYNRKQDLAFEKPTNDVQIRDHIRLWDTGTYLGKEKIWLGSATFDNGIKVSSKTYMPTHHVDSSIDRERGRVFQTLRPYFPFSSISSFTQPTLFGVNGGGDWYYTDGEIAILSKLSFHNQNFITQNSMALTIKMWIFWVIDRSLGKV</sequence>
<name>A0A917RXQ0_9BACL</name>
<gene>
    <name evidence="2" type="ORF">GCM10007968_04300</name>
</gene>
<feature type="domain" description="LssY-like C-terminal" evidence="1">
    <location>
        <begin position="1"/>
        <end position="159"/>
    </location>
</feature>
<reference evidence="2" key="1">
    <citation type="journal article" date="2014" name="Int. J. Syst. Evol. Microbiol.">
        <title>Complete genome sequence of Corynebacterium casei LMG S-19264T (=DSM 44701T), isolated from a smear-ripened cheese.</title>
        <authorList>
            <consortium name="US DOE Joint Genome Institute (JGI-PGF)"/>
            <person name="Walter F."/>
            <person name="Albersmeier A."/>
            <person name="Kalinowski J."/>
            <person name="Ruckert C."/>
        </authorList>
    </citation>
    <scope>NUCLEOTIDE SEQUENCE</scope>
    <source>
        <strain evidence="2">JCM 15325</strain>
    </source>
</reference>
<dbReference type="Proteomes" id="UP000654670">
    <property type="component" value="Unassembled WGS sequence"/>
</dbReference>
<reference evidence="2" key="2">
    <citation type="submission" date="2020-09" db="EMBL/GenBank/DDBJ databases">
        <authorList>
            <person name="Sun Q."/>
            <person name="Ohkuma M."/>
        </authorList>
    </citation>
    <scope>NUCLEOTIDE SEQUENCE</scope>
    <source>
        <strain evidence="2">JCM 15325</strain>
    </source>
</reference>
<dbReference type="InterPro" id="IPR025902">
    <property type="entry name" value="LssY-like-C_dom"/>
</dbReference>
<accession>A0A917RXQ0</accession>
<dbReference type="EMBL" id="BMOK01000002">
    <property type="protein sequence ID" value="GGL43559.1"/>
    <property type="molecule type" value="Genomic_DNA"/>
</dbReference>
<evidence type="ECO:0000259" key="1">
    <source>
        <dbReference type="Pfam" id="PF14067"/>
    </source>
</evidence>
<keyword evidence="3" id="KW-1185">Reference proteome</keyword>
<evidence type="ECO:0000313" key="3">
    <source>
        <dbReference type="Proteomes" id="UP000654670"/>
    </source>
</evidence>